<reference evidence="6" key="1">
    <citation type="submission" date="2022-12" db="EMBL/GenBank/DDBJ databases">
        <title>Draft genome assemblies for two species of Escallonia (Escalloniales).</title>
        <authorList>
            <person name="Chanderbali A."/>
            <person name="Dervinis C."/>
            <person name="Anghel I."/>
            <person name="Soltis D."/>
            <person name="Soltis P."/>
            <person name="Zapata F."/>
        </authorList>
    </citation>
    <scope>NUCLEOTIDE SEQUENCE</scope>
    <source>
        <strain evidence="6">UCBG64.0493</strain>
        <tissue evidence="6">Leaf</tissue>
    </source>
</reference>
<keyword evidence="7" id="KW-1185">Reference proteome</keyword>
<dbReference type="AlphaFoldDB" id="A0AA88WQL2"/>
<feature type="compositionally biased region" description="Basic and acidic residues" evidence="5">
    <location>
        <begin position="263"/>
        <end position="275"/>
    </location>
</feature>
<dbReference type="GO" id="GO:0005765">
    <property type="term" value="C:lysosomal membrane"/>
    <property type="evidence" value="ECO:0007669"/>
    <property type="project" value="UniProtKB-SubCell"/>
</dbReference>
<dbReference type="Pfam" id="PF10167">
    <property type="entry name" value="BORCS8"/>
    <property type="match status" value="1"/>
</dbReference>
<keyword evidence="4" id="KW-0458">Lysosome</keyword>
<dbReference type="EMBL" id="JAVXUP010000525">
    <property type="protein sequence ID" value="KAK3025910.1"/>
    <property type="molecule type" value="Genomic_DNA"/>
</dbReference>
<proteinExistence type="inferred from homology"/>
<evidence type="ECO:0000256" key="1">
    <source>
        <dbReference type="ARBA" id="ARBA00004656"/>
    </source>
</evidence>
<organism evidence="6 7">
    <name type="scientific">Escallonia herrerae</name>
    <dbReference type="NCBI Taxonomy" id="1293975"/>
    <lineage>
        <taxon>Eukaryota</taxon>
        <taxon>Viridiplantae</taxon>
        <taxon>Streptophyta</taxon>
        <taxon>Embryophyta</taxon>
        <taxon>Tracheophyta</taxon>
        <taxon>Spermatophyta</taxon>
        <taxon>Magnoliopsida</taxon>
        <taxon>eudicotyledons</taxon>
        <taxon>Gunneridae</taxon>
        <taxon>Pentapetalae</taxon>
        <taxon>asterids</taxon>
        <taxon>campanulids</taxon>
        <taxon>Escalloniales</taxon>
        <taxon>Escalloniaceae</taxon>
        <taxon>Escallonia</taxon>
    </lineage>
</organism>
<comment type="caution">
    <text evidence="6">The sequence shown here is derived from an EMBL/GenBank/DDBJ whole genome shotgun (WGS) entry which is preliminary data.</text>
</comment>
<name>A0AA88WQL2_9ASTE</name>
<accession>A0AA88WQL2</accession>
<evidence type="ECO:0000256" key="2">
    <source>
        <dbReference type="ARBA" id="ARBA00010463"/>
    </source>
</evidence>
<dbReference type="Proteomes" id="UP001188597">
    <property type="component" value="Unassembled WGS sequence"/>
</dbReference>
<evidence type="ECO:0000313" key="7">
    <source>
        <dbReference type="Proteomes" id="UP001188597"/>
    </source>
</evidence>
<evidence type="ECO:0000256" key="5">
    <source>
        <dbReference type="SAM" id="MobiDB-lite"/>
    </source>
</evidence>
<comment type="similarity">
    <text evidence="2">Belongs to the BORCS8 family.</text>
</comment>
<feature type="compositionally biased region" description="Low complexity" evidence="5">
    <location>
        <begin position="125"/>
        <end position="140"/>
    </location>
</feature>
<dbReference type="PANTHER" id="PTHR21146">
    <property type="entry name" value="MEF2B PROTEIN"/>
    <property type="match status" value="1"/>
</dbReference>
<dbReference type="InterPro" id="IPR019320">
    <property type="entry name" value="BORCS8"/>
</dbReference>
<protein>
    <submittedName>
        <fullName evidence="6">Uncharacterized protein</fullName>
    </submittedName>
</protein>
<evidence type="ECO:0000256" key="4">
    <source>
        <dbReference type="ARBA" id="ARBA00023228"/>
    </source>
</evidence>
<feature type="region of interest" description="Disordered" evidence="5">
    <location>
        <begin position="122"/>
        <end position="143"/>
    </location>
</feature>
<keyword evidence="3" id="KW-0472">Membrane</keyword>
<sequence length="290" mass="32057">MFDKTSDEVPFEFNKMLGFSEFDGFSEITESLAEMIKYLANEPSVGLFYVQKHTENAVPNVINLKNNVQEKSREMTLHTEDLEDSITVVRSMKECGFPVADEMIRDIKKSLIILSTKQPKKGLISGRRSGSQIGRGSSWGPPTWGRNAVFGEPDAGQRPTNYLTTVFKSAKQRASNLKWSPLDFKESKQAKAEKLTSYPSPSHVAKAVGVSSAMLDMEADELPVSSQIAGEEKEEEEEEAAAAASQDGSLSGHQLLPLSENFEEFKAEKEAKLEEWLGGTGTQDGQPERL</sequence>
<evidence type="ECO:0000256" key="3">
    <source>
        <dbReference type="ARBA" id="ARBA00023136"/>
    </source>
</evidence>
<gene>
    <name evidence="6" type="ORF">RJ639_042383</name>
</gene>
<evidence type="ECO:0000313" key="6">
    <source>
        <dbReference type="EMBL" id="KAK3025910.1"/>
    </source>
</evidence>
<feature type="region of interest" description="Disordered" evidence="5">
    <location>
        <begin position="223"/>
        <end position="290"/>
    </location>
</feature>
<comment type="subcellular location">
    <subcellularLocation>
        <location evidence="1">Lysosome membrane</location>
    </subcellularLocation>
</comment>
<dbReference type="PANTHER" id="PTHR21146:SF0">
    <property type="entry name" value="BLOC-1-RELATED COMPLEX SUBUNIT 8"/>
    <property type="match status" value="1"/>
</dbReference>